<comment type="caution">
    <text evidence="1">The sequence shown here is derived from an EMBL/GenBank/DDBJ whole genome shotgun (WGS) entry which is preliminary data.</text>
</comment>
<evidence type="ECO:0008006" key="3">
    <source>
        <dbReference type="Google" id="ProtNLM"/>
    </source>
</evidence>
<evidence type="ECO:0000313" key="1">
    <source>
        <dbReference type="EMBL" id="MBD2720807.1"/>
    </source>
</evidence>
<name>A0ABR8JNF9_9BACT</name>
<dbReference type="EMBL" id="JACXAC010000001">
    <property type="protein sequence ID" value="MBD2720807.1"/>
    <property type="molecule type" value="Genomic_DNA"/>
</dbReference>
<dbReference type="Proteomes" id="UP000606003">
    <property type="component" value="Unassembled WGS sequence"/>
</dbReference>
<accession>A0ABR8JNF9</accession>
<sequence length="46" mass="5004">MARSRIHTSNYATDSEGCLLVGTGKTTDMLKAQLDAGDECWITITK</sequence>
<gene>
    <name evidence="1" type="ORF">IC234_01600</name>
</gene>
<proteinExistence type="predicted"/>
<dbReference type="RefSeq" id="WP_190922086.1">
    <property type="nucleotide sequence ID" value="NZ_JACXAC010000001.1"/>
</dbReference>
<evidence type="ECO:0000313" key="2">
    <source>
        <dbReference type="Proteomes" id="UP000606003"/>
    </source>
</evidence>
<reference evidence="1 2" key="1">
    <citation type="submission" date="2020-09" db="EMBL/GenBank/DDBJ databases">
        <authorList>
            <person name="Kim M.K."/>
        </authorList>
    </citation>
    <scope>NUCLEOTIDE SEQUENCE [LARGE SCALE GENOMIC DNA]</scope>
    <source>
        <strain evidence="1 2">BT189</strain>
    </source>
</reference>
<organism evidence="1 2">
    <name type="scientific">Hymenobacter armeniacus</name>
    <dbReference type="NCBI Taxonomy" id="2771358"/>
    <lineage>
        <taxon>Bacteria</taxon>
        <taxon>Pseudomonadati</taxon>
        <taxon>Bacteroidota</taxon>
        <taxon>Cytophagia</taxon>
        <taxon>Cytophagales</taxon>
        <taxon>Hymenobacteraceae</taxon>
        <taxon>Hymenobacter</taxon>
    </lineage>
</organism>
<keyword evidence="2" id="KW-1185">Reference proteome</keyword>
<protein>
    <recommendedName>
        <fullName evidence="3">DUF5675 domain-containing protein</fullName>
    </recommendedName>
</protein>